<organism evidence="1">
    <name type="scientific">Salmonella enterica</name>
    <name type="common">Salmonella choleraesuis</name>
    <dbReference type="NCBI Taxonomy" id="28901"/>
    <lineage>
        <taxon>Bacteria</taxon>
        <taxon>Pseudomonadati</taxon>
        <taxon>Pseudomonadota</taxon>
        <taxon>Gammaproteobacteria</taxon>
        <taxon>Enterobacterales</taxon>
        <taxon>Enterobacteriaceae</taxon>
        <taxon>Salmonella</taxon>
    </lineage>
</organism>
<proteinExistence type="predicted"/>
<accession>A0A403JWP8</accession>
<protein>
    <submittedName>
        <fullName evidence="1">Glycosyl transferase family 1</fullName>
    </submittedName>
</protein>
<dbReference type="Pfam" id="PF25212">
    <property type="entry name" value="HVO_A0114"/>
    <property type="match status" value="1"/>
</dbReference>
<dbReference type="Proteomes" id="UP000885317">
    <property type="component" value="Unassembled WGS sequence"/>
</dbReference>
<dbReference type="InterPro" id="IPR036388">
    <property type="entry name" value="WH-like_DNA-bd_sf"/>
</dbReference>
<sequence>MTTLNIRVTTIDEINARFIATTEGDSSSGGHFLSFLSWDLLHDTLSPNRMAIIKSMTGIGEVSIREVARRVNRDVRAVHSDVKKLIAQGVIEKGEKGVIFPYDAVHFDFRIEHNAA</sequence>
<dbReference type="GO" id="GO:0016740">
    <property type="term" value="F:transferase activity"/>
    <property type="evidence" value="ECO:0007669"/>
    <property type="project" value="UniProtKB-KW"/>
</dbReference>
<comment type="caution">
    <text evidence="1">The sequence shown here is derived from an EMBL/GenBank/DDBJ whole genome shotgun (WGS) entry which is preliminary data.</text>
</comment>
<dbReference type="AlphaFoldDB" id="A0A403JWP8"/>
<dbReference type="EMBL" id="RUTY01000011">
    <property type="protein sequence ID" value="MLE30498.1"/>
    <property type="molecule type" value="Genomic_DNA"/>
</dbReference>
<dbReference type="SUPFAM" id="SSF46785">
    <property type="entry name" value="Winged helix' DNA-binding domain"/>
    <property type="match status" value="1"/>
</dbReference>
<reference evidence="1" key="1">
    <citation type="submission" date="2018-10" db="EMBL/GenBank/DDBJ databases">
        <authorList>
            <consortium name="PulseNet: The National Subtyping Network for Foodborne Disease Surveillance"/>
            <person name="Tarr C.L."/>
            <person name="Trees E."/>
            <person name="Katz L.S."/>
            <person name="Carleton-Romer H.A."/>
            <person name="Stroika S."/>
            <person name="Kucerova Z."/>
            <person name="Roache K.F."/>
            <person name="Sabol A.L."/>
            <person name="Besser J."/>
            <person name="Gerner-Smidt P."/>
        </authorList>
    </citation>
    <scope>NUCLEOTIDE SEQUENCE [LARGE SCALE GENOMIC DNA]</scope>
    <source>
        <strain evidence="1">PNUSAS056479</strain>
    </source>
</reference>
<dbReference type="InterPro" id="IPR036390">
    <property type="entry name" value="WH_DNA-bd_sf"/>
</dbReference>
<evidence type="ECO:0000313" key="1">
    <source>
        <dbReference type="EMBL" id="MLE30498.1"/>
    </source>
</evidence>
<name>A0A403JWP8_SALER</name>
<gene>
    <name evidence="1" type="ORF">EBH50_11160</name>
</gene>
<keyword evidence="1" id="KW-0808">Transferase</keyword>
<dbReference type="Gene3D" id="1.10.10.10">
    <property type="entry name" value="Winged helix-like DNA-binding domain superfamily/Winged helix DNA-binding domain"/>
    <property type="match status" value="1"/>
</dbReference>